<protein>
    <submittedName>
        <fullName evidence="1">Uncharacterized protein</fullName>
    </submittedName>
</protein>
<dbReference type="EMBL" id="CP136426">
    <property type="protein sequence ID" value="WOC52855.1"/>
    <property type="molecule type" value="Genomic_DNA"/>
</dbReference>
<name>A0AAU0F663_9FLAO</name>
<reference evidence="1" key="1">
    <citation type="submission" date="2023-10" db="EMBL/GenBank/DDBJ databases">
        <title>Characterization and whole genome sequencing of a novel strain of Bergeyella porcorum QD2021 isolated from pig.</title>
        <authorList>
            <person name="Liu G."/>
            <person name="Chen C."/>
            <person name="Han X."/>
        </authorList>
    </citation>
    <scope>NUCLEOTIDE SEQUENCE</scope>
    <source>
        <strain evidence="1">QD2021</strain>
    </source>
</reference>
<dbReference type="AlphaFoldDB" id="A0AAU0F663"/>
<evidence type="ECO:0000313" key="2">
    <source>
        <dbReference type="Proteomes" id="UP001432059"/>
    </source>
</evidence>
<sequence>MVKIGKISFEIDALLGNIEWILLFLSLKF</sequence>
<keyword evidence="2" id="KW-1185">Reference proteome</keyword>
<organism evidence="1 2">
    <name type="scientific">Bergeyella porcorum</name>
    <dbReference type="NCBI Taxonomy" id="1735111"/>
    <lineage>
        <taxon>Bacteria</taxon>
        <taxon>Pseudomonadati</taxon>
        <taxon>Bacteroidota</taxon>
        <taxon>Flavobacteriia</taxon>
        <taxon>Flavobacteriales</taxon>
        <taxon>Weeksellaceae</taxon>
        <taxon>Bergeyella</taxon>
    </lineage>
</organism>
<proteinExistence type="predicted"/>
<dbReference type="KEGG" id="bpor:BPO_2208"/>
<accession>A0AAU0F663</accession>
<gene>
    <name evidence="1" type="ORF">BPO_2208</name>
</gene>
<dbReference type="Proteomes" id="UP001432059">
    <property type="component" value="Chromosome"/>
</dbReference>
<evidence type="ECO:0000313" key="1">
    <source>
        <dbReference type="EMBL" id="WOC52855.1"/>
    </source>
</evidence>